<evidence type="ECO:0000313" key="2">
    <source>
        <dbReference type="Proteomes" id="UP001206925"/>
    </source>
</evidence>
<name>A0AAD5D8L4_AMBAR</name>
<comment type="caution">
    <text evidence="1">The sequence shown here is derived from an EMBL/GenBank/DDBJ whole genome shotgun (WGS) entry which is preliminary data.</text>
</comment>
<accession>A0AAD5D8L4</accession>
<dbReference type="Proteomes" id="UP001206925">
    <property type="component" value="Unassembled WGS sequence"/>
</dbReference>
<gene>
    <name evidence="1" type="ORF">M8C21_028731</name>
</gene>
<reference evidence="1" key="1">
    <citation type="submission" date="2022-06" db="EMBL/GenBank/DDBJ databases">
        <title>Uncovering the hologenomic basis of an extraordinary plant invasion.</title>
        <authorList>
            <person name="Bieker V.C."/>
            <person name="Martin M.D."/>
            <person name="Gilbert T."/>
            <person name="Hodgins K."/>
            <person name="Battlay P."/>
            <person name="Petersen B."/>
            <person name="Wilson J."/>
        </authorList>
    </citation>
    <scope>NUCLEOTIDE SEQUENCE</scope>
    <source>
        <strain evidence="1">AA19_3_7</strain>
        <tissue evidence="1">Leaf</tissue>
    </source>
</reference>
<dbReference type="AlphaFoldDB" id="A0AAD5D8L4"/>
<protein>
    <submittedName>
        <fullName evidence="1">Uncharacterized protein</fullName>
    </submittedName>
</protein>
<feature type="non-terminal residue" evidence="1">
    <location>
        <position position="1"/>
    </location>
</feature>
<evidence type="ECO:0000313" key="1">
    <source>
        <dbReference type="EMBL" id="KAI7756413.1"/>
    </source>
</evidence>
<organism evidence="1 2">
    <name type="scientific">Ambrosia artemisiifolia</name>
    <name type="common">Common ragweed</name>
    <dbReference type="NCBI Taxonomy" id="4212"/>
    <lineage>
        <taxon>Eukaryota</taxon>
        <taxon>Viridiplantae</taxon>
        <taxon>Streptophyta</taxon>
        <taxon>Embryophyta</taxon>
        <taxon>Tracheophyta</taxon>
        <taxon>Spermatophyta</taxon>
        <taxon>Magnoliopsida</taxon>
        <taxon>eudicotyledons</taxon>
        <taxon>Gunneridae</taxon>
        <taxon>Pentapetalae</taxon>
        <taxon>asterids</taxon>
        <taxon>campanulids</taxon>
        <taxon>Asterales</taxon>
        <taxon>Asteraceae</taxon>
        <taxon>Asteroideae</taxon>
        <taxon>Heliantheae alliance</taxon>
        <taxon>Heliantheae</taxon>
        <taxon>Ambrosia</taxon>
    </lineage>
</organism>
<keyword evidence="2" id="KW-1185">Reference proteome</keyword>
<proteinExistence type="predicted"/>
<sequence length="110" mass="12025">MSRLLHQTHRLCGRSMTFMGGYELGPVDVPVKGSFTSLHDPFVASEGLMIPPFILPQSRYKNGPIVTQSIGESAQQSAGDTSTGLLKRPVGSWFTKLQRREPVVLSALLL</sequence>
<dbReference type="EMBL" id="JAMZMK010000408">
    <property type="protein sequence ID" value="KAI7756413.1"/>
    <property type="molecule type" value="Genomic_DNA"/>
</dbReference>